<comment type="caution">
    <text evidence="2">The sequence shown here is derived from an EMBL/GenBank/DDBJ whole genome shotgun (WGS) entry which is preliminary data.</text>
</comment>
<protein>
    <submittedName>
        <fullName evidence="2">Alpha/beta hydrolase</fullName>
    </submittedName>
</protein>
<evidence type="ECO:0000313" key="3">
    <source>
        <dbReference type="Proteomes" id="UP000539372"/>
    </source>
</evidence>
<gene>
    <name evidence="2" type="ORF">HH303_03700</name>
</gene>
<name>A0A7Y0HEH4_9PROT</name>
<dbReference type="InterPro" id="IPR000073">
    <property type="entry name" value="AB_hydrolase_1"/>
</dbReference>
<dbReference type="Proteomes" id="UP000539372">
    <property type="component" value="Unassembled WGS sequence"/>
</dbReference>
<evidence type="ECO:0000259" key="1">
    <source>
        <dbReference type="Pfam" id="PF00561"/>
    </source>
</evidence>
<keyword evidence="3" id="KW-1185">Reference proteome</keyword>
<dbReference type="RefSeq" id="WP_169623837.1">
    <property type="nucleotide sequence ID" value="NZ_JABBNT010000001.1"/>
</dbReference>
<keyword evidence="2" id="KW-0378">Hydrolase</keyword>
<feature type="domain" description="AB hydrolase-1" evidence="1">
    <location>
        <begin position="148"/>
        <end position="318"/>
    </location>
</feature>
<reference evidence="2 3" key="1">
    <citation type="submission" date="2020-04" db="EMBL/GenBank/DDBJ databases">
        <title>Rhodospirillaceae bacterium KN72 isolated from deep sea.</title>
        <authorList>
            <person name="Zhang D.-C."/>
        </authorList>
    </citation>
    <scope>NUCLEOTIDE SEQUENCE [LARGE SCALE GENOMIC DNA]</scope>
    <source>
        <strain evidence="2 3">KN72</strain>
    </source>
</reference>
<dbReference type="Gene3D" id="3.40.50.1820">
    <property type="entry name" value="alpha/beta hydrolase"/>
    <property type="match status" value="1"/>
</dbReference>
<sequence>MANRLSLKWKLILGTAAVFLVAIGALVVTVRVNDTANLIYKRYKTFDRYVFEEVRPELAAQDARSFISVSSPADVKALRREVSAVIYENDGDRTAQHAFYAYGNSKTLETARNFNFVKEARQYYVAQRPGVLSFLYILEPETPNPDHAVIFHDGFAGSFVDMRPMIEAMVKAGYLVVAMDQFGYGENSREAPCEIPEYDLTCEANLQYGMAKLHSPLSLHVEPVRAAVDFLESKGVSTIDAVGFSAGSGTVVLAASVEPRIRRSVAVAGTLPYYLREGQDAPIGVADYAPLKDRASLLDLYILGASGEGRAQMHLFNRFDRCCFRNLKGRQYEGAVQDAVQSLGIGGGFGVSIDETHARHTISDWGVARVMDFLNGGAPTGSSVSDAIEKEQQ</sequence>
<dbReference type="GO" id="GO:0016787">
    <property type="term" value="F:hydrolase activity"/>
    <property type="evidence" value="ECO:0007669"/>
    <property type="project" value="UniProtKB-KW"/>
</dbReference>
<dbReference type="EMBL" id="JABBNT010000001">
    <property type="protein sequence ID" value="NMM43568.1"/>
    <property type="molecule type" value="Genomic_DNA"/>
</dbReference>
<evidence type="ECO:0000313" key="2">
    <source>
        <dbReference type="EMBL" id="NMM43568.1"/>
    </source>
</evidence>
<organism evidence="2 3">
    <name type="scientific">Pacificispira spongiicola</name>
    <dbReference type="NCBI Taxonomy" id="2729598"/>
    <lineage>
        <taxon>Bacteria</taxon>
        <taxon>Pseudomonadati</taxon>
        <taxon>Pseudomonadota</taxon>
        <taxon>Alphaproteobacteria</taxon>
        <taxon>Rhodospirillales</taxon>
        <taxon>Rhodospirillaceae</taxon>
        <taxon>Pacificispira</taxon>
    </lineage>
</organism>
<accession>A0A7Y0HEH4</accession>
<dbReference type="InterPro" id="IPR029058">
    <property type="entry name" value="AB_hydrolase_fold"/>
</dbReference>
<proteinExistence type="predicted"/>
<dbReference type="Pfam" id="PF00561">
    <property type="entry name" value="Abhydrolase_1"/>
    <property type="match status" value="1"/>
</dbReference>
<dbReference type="AlphaFoldDB" id="A0A7Y0HEH4"/>
<dbReference type="SUPFAM" id="SSF53474">
    <property type="entry name" value="alpha/beta-Hydrolases"/>
    <property type="match status" value="1"/>
</dbReference>